<organism evidence="1 2">
    <name type="scientific">Hypoxylon rubiginosum</name>
    <dbReference type="NCBI Taxonomy" id="110542"/>
    <lineage>
        <taxon>Eukaryota</taxon>
        <taxon>Fungi</taxon>
        <taxon>Dikarya</taxon>
        <taxon>Ascomycota</taxon>
        <taxon>Pezizomycotina</taxon>
        <taxon>Sordariomycetes</taxon>
        <taxon>Xylariomycetidae</taxon>
        <taxon>Xylariales</taxon>
        <taxon>Hypoxylaceae</taxon>
        <taxon>Hypoxylon</taxon>
    </lineage>
</organism>
<dbReference type="EMBL" id="MU393737">
    <property type="protein sequence ID" value="KAI4858530.1"/>
    <property type="molecule type" value="Genomic_DNA"/>
</dbReference>
<reference evidence="1 2" key="1">
    <citation type="journal article" date="2022" name="New Phytol.">
        <title>Ecological generalism drives hyperdiversity of secondary metabolite gene clusters in xylarialean endophytes.</title>
        <authorList>
            <person name="Franco M.E.E."/>
            <person name="Wisecaver J.H."/>
            <person name="Arnold A.E."/>
            <person name="Ju Y.M."/>
            <person name="Slot J.C."/>
            <person name="Ahrendt S."/>
            <person name="Moore L.P."/>
            <person name="Eastman K.E."/>
            <person name="Scott K."/>
            <person name="Konkel Z."/>
            <person name="Mondo S.J."/>
            <person name="Kuo A."/>
            <person name="Hayes R.D."/>
            <person name="Haridas S."/>
            <person name="Andreopoulos B."/>
            <person name="Riley R."/>
            <person name="LaButti K."/>
            <person name="Pangilinan J."/>
            <person name="Lipzen A."/>
            <person name="Amirebrahimi M."/>
            <person name="Yan J."/>
            <person name="Adam C."/>
            <person name="Keymanesh K."/>
            <person name="Ng V."/>
            <person name="Louie K."/>
            <person name="Northen T."/>
            <person name="Drula E."/>
            <person name="Henrissat B."/>
            <person name="Hsieh H.M."/>
            <person name="Youens-Clark K."/>
            <person name="Lutzoni F."/>
            <person name="Miadlikowska J."/>
            <person name="Eastwood D.C."/>
            <person name="Hamelin R.C."/>
            <person name="Grigoriev I.V."/>
            <person name="U'Ren J.M."/>
        </authorList>
    </citation>
    <scope>NUCLEOTIDE SEQUENCE [LARGE SCALE GENOMIC DNA]</scope>
    <source>
        <strain evidence="1 2">CBS 119005</strain>
    </source>
</reference>
<gene>
    <name evidence="1" type="ORF">F4820DRAFT_442293</name>
</gene>
<comment type="caution">
    <text evidence="1">The sequence shown here is derived from an EMBL/GenBank/DDBJ whole genome shotgun (WGS) entry which is preliminary data.</text>
</comment>
<protein>
    <submittedName>
        <fullName evidence="1">Pfs, NACHT and ankyrin domain protein</fullName>
    </submittedName>
</protein>
<evidence type="ECO:0000313" key="1">
    <source>
        <dbReference type="EMBL" id="KAI4858530.1"/>
    </source>
</evidence>
<keyword evidence="2" id="KW-1185">Reference proteome</keyword>
<evidence type="ECO:0000313" key="2">
    <source>
        <dbReference type="Proteomes" id="UP001497700"/>
    </source>
</evidence>
<sequence>MQWSQSNGHVPPKYPSPIPYLGIIVPLLYDTKGAVTRFTSFNGRATVARLAILPGIDIFLYQSPVVVARIWKESAQLNFRPFAARFLRACGMPKEAASKYIVDTSGQFKPFPGSNIPEELRINHINYEGYSQALTGRGLAPTFQRFVKAFFNNTKGLETIEWKSIDDYWVFIQDTAGASILEAFYGPTLLQINPNFMRTFFEFDVMVPGLLKGIPSRKAAGIRESAISQIISWSRYAKAHFRKTSVYEDGDGDPFWGSSWTRYRHEQFSRFFGEDSVASIDLGVVWGSVSNLVPCVLMATLHVLQDPELLCRVKREIDEVCGHGPLSELDLKHLSNRPLLSSIYAETLRLHVAVFMPVMPLHDEVNLGKWRIPKGTYGLINSGVSHMDKNMWNTNEGNHPVDTFWADRFIINPAVPSSGPIDPRNPMAEETRSADAKKPYFTTRGLEGCWIPYGGGQDMCPGRFFAKDVIISTLSILINRFDIELQLDSIPLSDNRFGFGIEHPTSHIPFRIRKRKSSTY</sequence>
<proteinExistence type="predicted"/>
<name>A0ACB9YI49_9PEZI</name>
<dbReference type="Proteomes" id="UP001497700">
    <property type="component" value="Unassembled WGS sequence"/>
</dbReference>
<accession>A0ACB9YI49</accession>